<dbReference type="PANTHER" id="PTHR39607">
    <property type="entry name" value="XANTHOCILLIN BIOSYNTHESIS CLUSTER TRANSCRIPTION FACTOR XANC-RELATED"/>
    <property type="match status" value="1"/>
</dbReference>
<organism evidence="3 4">
    <name type="scientific">Penicillium polonicum</name>
    <dbReference type="NCBI Taxonomy" id="60169"/>
    <lineage>
        <taxon>Eukaryota</taxon>
        <taxon>Fungi</taxon>
        <taxon>Dikarya</taxon>
        <taxon>Ascomycota</taxon>
        <taxon>Pezizomycotina</taxon>
        <taxon>Eurotiomycetes</taxon>
        <taxon>Eurotiomycetidae</taxon>
        <taxon>Eurotiales</taxon>
        <taxon>Aspergillaceae</taxon>
        <taxon>Penicillium</taxon>
    </lineage>
</organism>
<dbReference type="InterPro" id="IPR046347">
    <property type="entry name" value="bZIP_sf"/>
</dbReference>
<accession>A0A1V6P4E6</accession>
<evidence type="ECO:0000313" key="4">
    <source>
        <dbReference type="Proteomes" id="UP000191408"/>
    </source>
</evidence>
<comment type="caution">
    <text evidence="3">The sequence shown here is derived from an EMBL/GenBank/DDBJ whole genome shotgun (WGS) entry which is preliminary data.</text>
</comment>
<dbReference type="AlphaFoldDB" id="A0A1V6P4E6"/>
<proteinExistence type="predicted"/>
<reference evidence="4" key="1">
    <citation type="journal article" date="2017" name="Nat. Microbiol.">
        <title>Global analysis of biosynthetic gene clusters reveals vast potential of secondary metabolite production in Penicillium species.</title>
        <authorList>
            <person name="Nielsen J.C."/>
            <person name="Grijseels S."/>
            <person name="Prigent S."/>
            <person name="Ji B."/>
            <person name="Dainat J."/>
            <person name="Nielsen K.F."/>
            <person name="Frisvad J.C."/>
            <person name="Workman M."/>
            <person name="Nielsen J."/>
        </authorList>
    </citation>
    <scope>NUCLEOTIDE SEQUENCE [LARGE SCALE GENOMIC DNA]</scope>
    <source>
        <strain evidence="4">IBT 4502</strain>
    </source>
</reference>
<dbReference type="EMBL" id="MDYM01000001">
    <property type="protein sequence ID" value="OQD71763.1"/>
    <property type="molecule type" value="Genomic_DNA"/>
</dbReference>
<feature type="compositionally biased region" description="Basic and acidic residues" evidence="1">
    <location>
        <begin position="1"/>
        <end position="14"/>
    </location>
</feature>
<evidence type="ECO:0000313" key="3">
    <source>
        <dbReference type="EMBL" id="OQD71763.1"/>
    </source>
</evidence>
<feature type="domain" description="BZIP" evidence="2">
    <location>
        <begin position="25"/>
        <end position="40"/>
    </location>
</feature>
<sequence>MKMEEQSRSPKDEDILSQTQDPLERRRLQNRLSQRNHRRKIRERIAKLQERVIANELRAAAALNGWDQAYNPSLPPRSHSSSENEFGFTSRDVSPLTADQCSSFMPSYPPFSQYWPNDFNTFPQHVYPGDLSQFTGVSEASPISPITSAQAQPVHNMSPSSSGINGDTYREMIGTPETLIPDSSSTSAPNQPLYYVATEEALPQIIQVINTMSPQYKVIVLVPPESPASASMASFPSPTSPYGTSHNEYGLSMLSSQCPFWEFCAFRFKAMDGRGLTSASVSFAQDGKYSTTKGSLSC</sequence>
<dbReference type="STRING" id="60169.A0A1V6P4E6"/>
<keyword evidence="4" id="KW-1185">Reference proteome</keyword>
<dbReference type="InterPro" id="IPR004827">
    <property type="entry name" value="bZIP"/>
</dbReference>
<dbReference type="OrthoDB" id="4496773at2759"/>
<feature type="region of interest" description="Disordered" evidence="1">
    <location>
        <begin position="1"/>
        <end position="38"/>
    </location>
</feature>
<evidence type="ECO:0000259" key="2">
    <source>
        <dbReference type="PROSITE" id="PS00036"/>
    </source>
</evidence>
<gene>
    <name evidence="3" type="ORF">PENPOL_c001G03622</name>
</gene>
<dbReference type="InterPro" id="IPR052635">
    <property type="entry name" value="Sec_Metab_Biosynth_Reg"/>
</dbReference>
<dbReference type="Proteomes" id="UP000191408">
    <property type="component" value="Unassembled WGS sequence"/>
</dbReference>
<protein>
    <recommendedName>
        <fullName evidence="2">BZIP domain-containing protein</fullName>
    </recommendedName>
</protein>
<dbReference type="GO" id="GO:0003700">
    <property type="term" value="F:DNA-binding transcription factor activity"/>
    <property type="evidence" value="ECO:0007669"/>
    <property type="project" value="InterPro"/>
</dbReference>
<dbReference type="Gene3D" id="1.20.5.170">
    <property type="match status" value="1"/>
</dbReference>
<evidence type="ECO:0000256" key="1">
    <source>
        <dbReference type="SAM" id="MobiDB-lite"/>
    </source>
</evidence>
<dbReference type="PROSITE" id="PS00036">
    <property type="entry name" value="BZIP_BASIC"/>
    <property type="match status" value="1"/>
</dbReference>
<dbReference type="CDD" id="cd14688">
    <property type="entry name" value="bZIP_YAP"/>
    <property type="match status" value="1"/>
</dbReference>
<dbReference type="SUPFAM" id="SSF57959">
    <property type="entry name" value="Leucine zipper domain"/>
    <property type="match status" value="1"/>
</dbReference>
<dbReference type="PANTHER" id="PTHR39607:SF3">
    <property type="entry name" value="BZIP DOMAIN-CONTAINING PROTEIN"/>
    <property type="match status" value="1"/>
</dbReference>
<name>A0A1V6P4E6_PENPO</name>